<evidence type="ECO:0000256" key="3">
    <source>
        <dbReference type="ARBA" id="ARBA00022801"/>
    </source>
</evidence>
<keyword evidence="3" id="KW-0378">Hydrolase</keyword>
<feature type="compositionally biased region" description="Pro residues" evidence="8">
    <location>
        <begin position="22"/>
        <end position="32"/>
    </location>
</feature>
<dbReference type="PROSITE" id="PS51560">
    <property type="entry name" value="SAM_MT_NNT1"/>
    <property type="match status" value="1"/>
</dbReference>
<dbReference type="Pfam" id="PF10294">
    <property type="entry name" value="Methyltransf_16"/>
    <property type="match status" value="1"/>
</dbReference>
<evidence type="ECO:0000256" key="8">
    <source>
        <dbReference type="SAM" id="MobiDB-lite"/>
    </source>
</evidence>
<dbReference type="AlphaFoldDB" id="A0A1Y2C1Y5"/>
<dbReference type="SUPFAM" id="SSF53335">
    <property type="entry name" value="S-adenosyl-L-methionine-dependent methyltransferases"/>
    <property type="match status" value="1"/>
</dbReference>
<comment type="catalytic activity">
    <reaction evidence="7">
        <text>N-terminal N(alpha)-acetyl-L-cysteinyl-L-aspartyl-[protein] + H2O = N-terminal L-aspartyl-[protein] + N-acetyl-L-cysteine</text>
        <dbReference type="Rhea" id="RHEA:74579"/>
        <dbReference type="Rhea" id="RHEA-COMP:12669"/>
        <dbReference type="Rhea" id="RHEA-COMP:18395"/>
        <dbReference type="ChEBI" id="CHEBI:15377"/>
        <dbReference type="ChEBI" id="CHEBI:64720"/>
        <dbReference type="ChEBI" id="CHEBI:78236"/>
        <dbReference type="ChEBI" id="CHEBI:193599"/>
    </reaction>
    <physiologicalReaction direction="left-to-right" evidence="7">
        <dbReference type="Rhea" id="RHEA:74580"/>
    </physiologicalReaction>
</comment>
<dbReference type="PANTHER" id="PTHR28631:SF1">
    <property type="entry name" value="ACTIN MATURATION PROTEASE"/>
    <property type="match status" value="1"/>
</dbReference>
<evidence type="ECO:0000256" key="5">
    <source>
        <dbReference type="ARBA" id="ARBA00034848"/>
    </source>
</evidence>
<evidence type="ECO:0000313" key="10">
    <source>
        <dbReference type="Proteomes" id="UP000193642"/>
    </source>
</evidence>
<dbReference type="GO" id="GO:0006508">
    <property type="term" value="P:proteolysis"/>
    <property type="evidence" value="ECO:0007669"/>
    <property type="project" value="UniProtKB-KW"/>
</dbReference>
<evidence type="ECO:0000313" key="9">
    <source>
        <dbReference type="EMBL" id="ORY41021.1"/>
    </source>
</evidence>
<comment type="similarity">
    <text evidence="4">Belongs to the ACTMAP family.</text>
</comment>
<protein>
    <recommendedName>
        <fullName evidence="5">Actin maturation protease</fullName>
    </recommendedName>
    <alternativeName>
        <fullName evidence="6">Actin aminopeptidase ACTMAP</fullName>
    </alternativeName>
</protein>
<dbReference type="Proteomes" id="UP000193642">
    <property type="component" value="Unassembled WGS sequence"/>
</dbReference>
<dbReference type="CDD" id="cd02440">
    <property type="entry name" value="AdoMet_MTases"/>
    <property type="match status" value="1"/>
</dbReference>
<organism evidence="9 10">
    <name type="scientific">Rhizoclosmatium globosum</name>
    <dbReference type="NCBI Taxonomy" id="329046"/>
    <lineage>
        <taxon>Eukaryota</taxon>
        <taxon>Fungi</taxon>
        <taxon>Fungi incertae sedis</taxon>
        <taxon>Chytridiomycota</taxon>
        <taxon>Chytridiomycota incertae sedis</taxon>
        <taxon>Chytridiomycetes</taxon>
        <taxon>Chytridiales</taxon>
        <taxon>Chytriomycetaceae</taxon>
        <taxon>Rhizoclosmatium</taxon>
    </lineage>
</organism>
<gene>
    <name evidence="9" type="ORF">BCR33DRAFT_767767</name>
</gene>
<evidence type="ECO:0000256" key="2">
    <source>
        <dbReference type="ARBA" id="ARBA00022670"/>
    </source>
</evidence>
<dbReference type="InterPro" id="IPR029063">
    <property type="entry name" value="SAM-dependent_MTases_sf"/>
</dbReference>
<dbReference type="OrthoDB" id="46564at2759"/>
<dbReference type="Gene3D" id="3.40.50.150">
    <property type="entry name" value="Vaccinia Virus protein VP39"/>
    <property type="match status" value="1"/>
</dbReference>
<evidence type="ECO:0000256" key="4">
    <source>
        <dbReference type="ARBA" id="ARBA00034725"/>
    </source>
</evidence>
<keyword evidence="2" id="KW-0645">Protease</keyword>
<dbReference type="InterPro" id="IPR019410">
    <property type="entry name" value="Methyltransf_16"/>
</dbReference>
<keyword evidence="10" id="KW-1185">Reference proteome</keyword>
<keyword evidence="1" id="KW-0031">Aminopeptidase</keyword>
<evidence type="ECO:0000256" key="7">
    <source>
        <dbReference type="ARBA" id="ARBA00049041"/>
    </source>
</evidence>
<reference evidence="9 10" key="1">
    <citation type="submission" date="2016-07" db="EMBL/GenBank/DDBJ databases">
        <title>Pervasive Adenine N6-methylation of Active Genes in Fungi.</title>
        <authorList>
            <consortium name="DOE Joint Genome Institute"/>
            <person name="Mondo S.J."/>
            <person name="Dannebaum R.O."/>
            <person name="Kuo R.C."/>
            <person name="Labutti K."/>
            <person name="Haridas S."/>
            <person name="Kuo A."/>
            <person name="Salamov A."/>
            <person name="Ahrendt S.R."/>
            <person name="Lipzen A."/>
            <person name="Sullivan W."/>
            <person name="Andreopoulos W.B."/>
            <person name="Clum A."/>
            <person name="Lindquist E."/>
            <person name="Daum C."/>
            <person name="Ramamoorthy G.K."/>
            <person name="Gryganskyi A."/>
            <person name="Culley D."/>
            <person name="Magnuson J.K."/>
            <person name="James T.Y."/>
            <person name="O'Malley M.A."/>
            <person name="Stajich J.E."/>
            <person name="Spatafora J.W."/>
            <person name="Visel A."/>
            <person name="Grigoriev I.V."/>
        </authorList>
    </citation>
    <scope>NUCLEOTIDE SEQUENCE [LARGE SCALE GENOMIC DNA]</scope>
    <source>
        <strain evidence="9 10">JEL800</strain>
    </source>
</reference>
<feature type="region of interest" description="Disordered" evidence="8">
    <location>
        <begin position="14"/>
        <end position="34"/>
    </location>
</feature>
<feature type="region of interest" description="Disordered" evidence="8">
    <location>
        <begin position="261"/>
        <end position="282"/>
    </location>
</feature>
<dbReference type="STRING" id="329046.A0A1Y2C1Y5"/>
<dbReference type="EMBL" id="MCGO01000033">
    <property type="protein sequence ID" value="ORY41021.1"/>
    <property type="molecule type" value="Genomic_DNA"/>
</dbReference>
<dbReference type="InterPro" id="IPR025784">
    <property type="entry name" value="EFM7"/>
</dbReference>
<comment type="caution">
    <text evidence="9">The sequence shown here is derived from an EMBL/GenBank/DDBJ whole genome shotgun (WGS) entry which is preliminary data.</text>
</comment>
<sequence>MVFAVRNVTIVSTPDNVVGPSHRPPPPPPPPTQAASKIFADPMNANAFTQAVDQLLARAQDRKYSSKGEIFTAQHLADLAISHFGLDAIVEDWKISDSVVVDCLRNGGLVLVAYDKDGNHEPCCKKGAKAHWALINGVGWKTDDQLGTVEWNLDGNNVSRTSSSNIPDIVLCTHGKSLHQAVWSYSKLFESSWNLEFVNDAVLHGAGVGSNQESLNAMDRDDYEIDAKEGTTEQTLNPVTAPEDDDDDLGYDAAMFVEPEGFRPPTPQGSMQEYERDPTHVQPGTPSKLDLQMIGHHALWAHKIWNAGMVLARHIDADKNIVNGKRCLELGGGASLPSFLAAINGAECAVATDYPDPHLIRSIDRNCRVNFPELVQEGKLKALGYQWGQDLSEVFAALPDAVRKFDVIFLADVVPVFFTEHRNLLKTCQLALAERGMCYVYFTSHVVKFADRDLSFFQLAEREFGFAYEQLPDVKASAMFPDDVGDLKVRETVNCYKMWMK</sequence>
<proteinExistence type="inferred from homology"/>
<dbReference type="InterPro" id="IPR040043">
    <property type="entry name" value="ACTMAP"/>
</dbReference>
<evidence type="ECO:0000256" key="1">
    <source>
        <dbReference type="ARBA" id="ARBA00022438"/>
    </source>
</evidence>
<dbReference type="GO" id="GO:0004177">
    <property type="term" value="F:aminopeptidase activity"/>
    <property type="evidence" value="ECO:0007669"/>
    <property type="project" value="UniProtKB-KW"/>
</dbReference>
<name>A0A1Y2C1Y5_9FUNG</name>
<dbReference type="PANTHER" id="PTHR28631">
    <property type="entry name" value="UPF0692 PROTEIN C19ORF54"/>
    <property type="match status" value="1"/>
</dbReference>
<dbReference type="Pfam" id="PF21646">
    <property type="entry name" value="ACTMAP-like_C"/>
    <property type="match status" value="1"/>
</dbReference>
<accession>A0A1Y2C1Y5</accession>
<evidence type="ECO:0000256" key="6">
    <source>
        <dbReference type="ARBA" id="ARBA00034908"/>
    </source>
</evidence>